<feature type="region of interest" description="Disordered" evidence="1">
    <location>
        <begin position="41"/>
        <end position="63"/>
    </location>
</feature>
<evidence type="ECO:0000313" key="4">
    <source>
        <dbReference type="WBParaSite" id="BTMF_0001614801-mRNA-1"/>
    </source>
</evidence>
<dbReference type="WBParaSite" id="BTMF_0001614801-mRNA-1">
    <property type="protein sequence ID" value="BTMF_0001614801-mRNA-1"/>
    <property type="gene ID" value="BTMF_0001614801"/>
</dbReference>
<dbReference type="AlphaFoldDB" id="A0A0R3R7Z2"/>
<organism evidence="4">
    <name type="scientific">Brugia timori</name>
    <dbReference type="NCBI Taxonomy" id="42155"/>
    <lineage>
        <taxon>Eukaryota</taxon>
        <taxon>Metazoa</taxon>
        <taxon>Ecdysozoa</taxon>
        <taxon>Nematoda</taxon>
        <taxon>Chromadorea</taxon>
        <taxon>Rhabditida</taxon>
        <taxon>Spirurina</taxon>
        <taxon>Spiruromorpha</taxon>
        <taxon>Filarioidea</taxon>
        <taxon>Onchocercidae</taxon>
        <taxon>Brugia</taxon>
    </lineage>
</organism>
<dbReference type="STRING" id="42155.A0A0R3R7Z2"/>
<reference evidence="4" key="1">
    <citation type="submission" date="2017-02" db="UniProtKB">
        <authorList>
            <consortium name="WormBaseParasite"/>
        </authorList>
    </citation>
    <scope>IDENTIFICATION</scope>
</reference>
<dbReference type="Proteomes" id="UP000280834">
    <property type="component" value="Unassembled WGS sequence"/>
</dbReference>
<reference evidence="2 3" key="2">
    <citation type="submission" date="2018-11" db="EMBL/GenBank/DDBJ databases">
        <authorList>
            <consortium name="Pathogen Informatics"/>
        </authorList>
    </citation>
    <scope>NUCLEOTIDE SEQUENCE [LARGE SCALE GENOMIC DNA]</scope>
</reference>
<dbReference type="EMBL" id="UZAG01020834">
    <property type="protein sequence ID" value="VDO48052.1"/>
    <property type="molecule type" value="Genomic_DNA"/>
</dbReference>
<sequence length="179" mass="20197">MAVNALLYLSFLRRRRHSTSSSSSALSDLDLASLSSDLSSEDTQKVTGSGCRQSTSALNGNLEHTLNGDVHEKLLKRSEWSEFSPVEKKSRLDGASRLEESALNEKKLLLGKFVRKLANAEKVMSLQSTEMEDLCIVDRRICLRYALREARRFRRKALIDLITKQLDEMLPDAPINEDL</sequence>
<gene>
    <name evidence="2" type="ORF">BTMF_LOCUS14128</name>
</gene>
<proteinExistence type="predicted"/>
<protein>
    <submittedName>
        <fullName evidence="2 4">Uncharacterized protein</fullName>
    </submittedName>
</protein>
<keyword evidence="3" id="KW-1185">Reference proteome</keyword>
<evidence type="ECO:0000313" key="2">
    <source>
        <dbReference type="EMBL" id="VDO48052.1"/>
    </source>
</evidence>
<evidence type="ECO:0000313" key="3">
    <source>
        <dbReference type="Proteomes" id="UP000280834"/>
    </source>
</evidence>
<evidence type="ECO:0000256" key="1">
    <source>
        <dbReference type="SAM" id="MobiDB-lite"/>
    </source>
</evidence>
<name>A0A0R3R7Z2_9BILA</name>
<accession>A0A0R3R7Z2</accession>
<feature type="compositionally biased region" description="Polar residues" evidence="1">
    <location>
        <begin position="45"/>
        <end position="63"/>
    </location>
</feature>